<dbReference type="Proteomes" id="UP001174997">
    <property type="component" value="Unassembled WGS sequence"/>
</dbReference>
<protein>
    <submittedName>
        <fullName evidence="1">Uncharacterized protein</fullName>
    </submittedName>
</protein>
<evidence type="ECO:0000313" key="1">
    <source>
        <dbReference type="EMBL" id="KAK0666085.1"/>
    </source>
</evidence>
<evidence type="ECO:0000313" key="2">
    <source>
        <dbReference type="Proteomes" id="UP001174997"/>
    </source>
</evidence>
<organism evidence="1 2">
    <name type="scientific">Cercophora samala</name>
    <dbReference type="NCBI Taxonomy" id="330535"/>
    <lineage>
        <taxon>Eukaryota</taxon>
        <taxon>Fungi</taxon>
        <taxon>Dikarya</taxon>
        <taxon>Ascomycota</taxon>
        <taxon>Pezizomycotina</taxon>
        <taxon>Sordariomycetes</taxon>
        <taxon>Sordariomycetidae</taxon>
        <taxon>Sordariales</taxon>
        <taxon>Lasiosphaeriaceae</taxon>
        <taxon>Cercophora</taxon>
    </lineage>
</organism>
<gene>
    <name evidence="1" type="ORF">QBC41DRAFT_156467</name>
</gene>
<reference evidence="1" key="1">
    <citation type="submission" date="2023-06" db="EMBL/GenBank/DDBJ databases">
        <title>Genome-scale phylogeny and comparative genomics of the fungal order Sordariales.</title>
        <authorList>
            <consortium name="Lawrence Berkeley National Laboratory"/>
            <person name="Hensen N."/>
            <person name="Bonometti L."/>
            <person name="Westerberg I."/>
            <person name="Brannstrom I.O."/>
            <person name="Guillou S."/>
            <person name="Cros-Aarteil S."/>
            <person name="Calhoun S."/>
            <person name="Haridas S."/>
            <person name="Kuo A."/>
            <person name="Mondo S."/>
            <person name="Pangilinan J."/>
            <person name="Riley R."/>
            <person name="Labutti K."/>
            <person name="Andreopoulos B."/>
            <person name="Lipzen A."/>
            <person name="Chen C."/>
            <person name="Yanf M."/>
            <person name="Daum C."/>
            <person name="Ng V."/>
            <person name="Clum A."/>
            <person name="Steindorff A."/>
            <person name="Ohm R."/>
            <person name="Martin F."/>
            <person name="Silar P."/>
            <person name="Natvig D."/>
            <person name="Lalanne C."/>
            <person name="Gautier V."/>
            <person name="Ament-Velasquez S.L."/>
            <person name="Kruys A."/>
            <person name="Hutchinson M.I."/>
            <person name="Powell A.J."/>
            <person name="Barry K."/>
            <person name="Miller A.N."/>
            <person name="Grigoriev I.V."/>
            <person name="Debuchy R."/>
            <person name="Gladieux P."/>
            <person name="Thoren M.H."/>
            <person name="Johannesson H."/>
        </authorList>
    </citation>
    <scope>NUCLEOTIDE SEQUENCE</scope>
    <source>
        <strain evidence="1">CBS 307.81</strain>
    </source>
</reference>
<proteinExistence type="predicted"/>
<sequence length="233" mass="25785">MAAPPGIAGDVRQDRQTLYAWKHPSNETCQGNRANFFLSGDHCELGAWQQGALTKMRVFEQLGRRRWSEQQRSLAKNSGTECRCLVPGKRRLHVLCSFLPERGAGAAWWWCARDWLLRDGRDGGMVLTMPSEPSLTVCHLPLPIVHRGYLTCRTSRESCCLKDVCALVSAAAAWAIIATGARGGGCLSRLRLWGLGWSFVDVLLDRISASTDLDDPFRKLPGLFISVRGLTAS</sequence>
<dbReference type="EMBL" id="JAULSY010000095">
    <property type="protein sequence ID" value="KAK0666085.1"/>
    <property type="molecule type" value="Genomic_DNA"/>
</dbReference>
<name>A0AA40D7S6_9PEZI</name>
<comment type="caution">
    <text evidence="1">The sequence shown here is derived from an EMBL/GenBank/DDBJ whole genome shotgun (WGS) entry which is preliminary data.</text>
</comment>
<keyword evidence="2" id="KW-1185">Reference proteome</keyword>
<accession>A0AA40D7S6</accession>
<dbReference type="AlphaFoldDB" id="A0AA40D7S6"/>